<name>A0A0E0PCI2_ORYRU</name>
<protein>
    <submittedName>
        <fullName evidence="2">Uncharacterized protein</fullName>
    </submittedName>
</protein>
<evidence type="ECO:0000313" key="3">
    <source>
        <dbReference type="Proteomes" id="UP000008022"/>
    </source>
</evidence>
<organism evidence="2 3">
    <name type="scientific">Oryza rufipogon</name>
    <name type="common">Brownbeard rice</name>
    <name type="synonym">Asian wild rice</name>
    <dbReference type="NCBI Taxonomy" id="4529"/>
    <lineage>
        <taxon>Eukaryota</taxon>
        <taxon>Viridiplantae</taxon>
        <taxon>Streptophyta</taxon>
        <taxon>Embryophyta</taxon>
        <taxon>Tracheophyta</taxon>
        <taxon>Spermatophyta</taxon>
        <taxon>Magnoliopsida</taxon>
        <taxon>Liliopsida</taxon>
        <taxon>Poales</taxon>
        <taxon>Poaceae</taxon>
        <taxon>BOP clade</taxon>
        <taxon>Oryzoideae</taxon>
        <taxon>Oryzeae</taxon>
        <taxon>Oryzinae</taxon>
        <taxon>Oryza</taxon>
    </lineage>
</organism>
<dbReference type="Proteomes" id="UP000008022">
    <property type="component" value="Unassembled WGS sequence"/>
</dbReference>
<accession>A0A0E0PCI2</accession>
<reference evidence="3" key="1">
    <citation type="submission" date="2013-06" db="EMBL/GenBank/DDBJ databases">
        <authorList>
            <person name="Zhao Q."/>
        </authorList>
    </citation>
    <scope>NUCLEOTIDE SEQUENCE</scope>
    <source>
        <strain evidence="3">cv. W1943</strain>
    </source>
</reference>
<evidence type="ECO:0000256" key="1">
    <source>
        <dbReference type="SAM" id="MobiDB-lite"/>
    </source>
</evidence>
<dbReference type="AlphaFoldDB" id="A0A0E0PCI2"/>
<dbReference type="EnsemblPlants" id="ORUFI04G22920.3">
    <property type="protein sequence ID" value="ORUFI04G22920.3"/>
    <property type="gene ID" value="ORUFI04G22920"/>
</dbReference>
<reference evidence="2" key="2">
    <citation type="submission" date="2015-06" db="UniProtKB">
        <authorList>
            <consortium name="EnsemblPlants"/>
        </authorList>
    </citation>
    <scope>IDENTIFICATION</scope>
</reference>
<proteinExistence type="predicted"/>
<feature type="compositionally biased region" description="Low complexity" evidence="1">
    <location>
        <begin position="72"/>
        <end position="105"/>
    </location>
</feature>
<keyword evidence="3" id="KW-1185">Reference proteome</keyword>
<evidence type="ECO:0000313" key="2">
    <source>
        <dbReference type="EnsemblPlants" id="ORUFI04G22920.3"/>
    </source>
</evidence>
<sequence>MNRLPRRRSAALPPSPCSDLSSAAAGARIPLRDGDDGDDDGGAVTTSPRGRPGRQPAGLPTTTGDGRRREASPSSSSSRSSSSSFLSLASSPLPPFSSSAVLAPPTVGERWTRPPGVSAWHNTSDEELL</sequence>
<feature type="region of interest" description="Disordered" evidence="1">
    <location>
        <begin position="1"/>
        <end position="129"/>
    </location>
</feature>
<dbReference type="Gramene" id="ORUFI04G22920.3">
    <property type="protein sequence ID" value="ORUFI04G22920.3"/>
    <property type="gene ID" value="ORUFI04G22920"/>
</dbReference>